<evidence type="ECO:0000313" key="2">
    <source>
        <dbReference type="EMBL" id="NYE49503.1"/>
    </source>
</evidence>
<evidence type="ECO:0000313" key="3">
    <source>
        <dbReference type="Proteomes" id="UP000589036"/>
    </source>
</evidence>
<keyword evidence="3" id="KW-1185">Reference proteome</keyword>
<dbReference type="RefSeq" id="WP_179645152.1">
    <property type="nucleotide sequence ID" value="NZ_BAAAYY010000046.1"/>
</dbReference>
<comment type="caution">
    <text evidence="2">The sequence shown here is derived from an EMBL/GenBank/DDBJ whole genome shotgun (WGS) entry which is preliminary data.</text>
</comment>
<protein>
    <submittedName>
        <fullName evidence="2">Uncharacterized protein</fullName>
    </submittedName>
</protein>
<sequence>MEFLLPLAAVAGAFTLTYFCCMRPMRRGHGCGMKRTTGSAPAASGRSERLDEQIHAAREELRKLKQGAT</sequence>
<dbReference type="Proteomes" id="UP000589036">
    <property type="component" value="Unassembled WGS sequence"/>
</dbReference>
<dbReference type="EMBL" id="JACCCC010000001">
    <property type="protein sequence ID" value="NYE49503.1"/>
    <property type="molecule type" value="Genomic_DNA"/>
</dbReference>
<evidence type="ECO:0000256" key="1">
    <source>
        <dbReference type="SAM" id="MobiDB-lite"/>
    </source>
</evidence>
<organism evidence="2 3">
    <name type="scientific">Spinactinospora alkalitolerans</name>
    <dbReference type="NCBI Taxonomy" id="687207"/>
    <lineage>
        <taxon>Bacteria</taxon>
        <taxon>Bacillati</taxon>
        <taxon>Actinomycetota</taxon>
        <taxon>Actinomycetes</taxon>
        <taxon>Streptosporangiales</taxon>
        <taxon>Nocardiopsidaceae</taxon>
        <taxon>Spinactinospora</taxon>
    </lineage>
</organism>
<feature type="region of interest" description="Disordered" evidence="1">
    <location>
        <begin position="31"/>
        <end position="50"/>
    </location>
</feature>
<reference evidence="2 3" key="1">
    <citation type="submission" date="2020-07" db="EMBL/GenBank/DDBJ databases">
        <title>Sequencing the genomes of 1000 actinobacteria strains.</title>
        <authorList>
            <person name="Klenk H.-P."/>
        </authorList>
    </citation>
    <scope>NUCLEOTIDE SEQUENCE [LARGE SCALE GENOMIC DNA]</scope>
    <source>
        <strain evidence="2 3">CXB654</strain>
    </source>
</reference>
<proteinExistence type="predicted"/>
<accession>A0A852U3K7</accession>
<gene>
    <name evidence="2" type="ORF">HDA32_004623</name>
</gene>
<name>A0A852U3K7_9ACTN</name>
<dbReference type="AlphaFoldDB" id="A0A852U3K7"/>